<name>A0A081NHJ9_9GAMM</name>
<evidence type="ECO:0000313" key="1">
    <source>
        <dbReference type="EMBL" id="KEQ17922.1"/>
    </source>
</evidence>
<dbReference type="AlphaFoldDB" id="A0A081NHJ9"/>
<proteinExistence type="predicted"/>
<dbReference type="Proteomes" id="UP000028073">
    <property type="component" value="Unassembled WGS sequence"/>
</dbReference>
<accession>A0A081NHJ9</accession>
<keyword evidence="2" id="KW-1185">Reference proteome</keyword>
<reference evidence="1 2" key="1">
    <citation type="submission" date="2014-06" db="EMBL/GenBank/DDBJ databases">
        <title>Whole Genome Sequences of Three Symbiotic Endozoicomonas Bacteria.</title>
        <authorList>
            <person name="Neave M.J."/>
            <person name="Apprill A."/>
            <person name="Voolstra C.R."/>
        </authorList>
    </citation>
    <scope>NUCLEOTIDE SEQUENCE [LARGE SCALE GENOMIC DNA]</scope>
    <source>
        <strain evidence="1 2">DSM 25634</strain>
    </source>
</reference>
<evidence type="ECO:0000313" key="2">
    <source>
        <dbReference type="Proteomes" id="UP000028073"/>
    </source>
</evidence>
<gene>
    <name evidence="1" type="ORF">GZ78_09850</name>
</gene>
<protein>
    <submittedName>
        <fullName evidence="1">Uncharacterized protein</fullName>
    </submittedName>
</protein>
<sequence>MAKDQWWYSKRGRSKVSGHICKSEKDLQASWCVILLVSEGSNLRSRNYSPFIRGGEEKSAQLTSKSAYGF</sequence>
<organism evidence="1 2">
    <name type="scientific">Endozoicomonas numazuensis</name>
    <dbReference type="NCBI Taxonomy" id="1137799"/>
    <lineage>
        <taxon>Bacteria</taxon>
        <taxon>Pseudomonadati</taxon>
        <taxon>Pseudomonadota</taxon>
        <taxon>Gammaproteobacteria</taxon>
        <taxon>Oceanospirillales</taxon>
        <taxon>Endozoicomonadaceae</taxon>
        <taxon>Endozoicomonas</taxon>
    </lineage>
</organism>
<comment type="caution">
    <text evidence="1">The sequence shown here is derived from an EMBL/GenBank/DDBJ whole genome shotgun (WGS) entry which is preliminary data.</text>
</comment>
<dbReference type="EMBL" id="JOKH01000002">
    <property type="protein sequence ID" value="KEQ17922.1"/>
    <property type="molecule type" value="Genomic_DNA"/>
</dbReference>